<keyword evidence="1" id="KW-0472">Membrane</keyword>
<keyword evidence="4" id="KW-1185">Reference proteome</keyword>
<proteinExistence type="predicted"/>
<dbReference type="EMBL" id="JHEG02000059">
    <property type="protein sequence ID" value="KIE07587.1"/>
    <property type="molecule type" value="Genomic_DNA"/>
</dbReference>
<name>A0A0C1MZ33_9CYAN</name>
<dbReference type="Proteomes" id="UP000029738">
    <property type="component" value="Unassembled WGS sequence"/>
</dbReference>
<dbReference type="OrthoDB" id="515942at2"/>
<dbReference type="RefSeq" id="WP_038090353.1">
    <property type="nucleotide sequence ID" value="NZ_JHEG04000001.1"/>
</dbReference>
<protein>
    <submittedName>
        <fullName evidence="3">Uncharacterized protein</fullName>
    </submittedName>
</protein>
<evidence type="ECO:0000313" key="2">
    <source>
        <dbReference type="EMBL" id="KAF3888924.1"/>
    </source>
</evidence>
<organism evidence="3">
    <name type="scientific">Tolypothrix bouteillei VB521301</name>
    <dbReference type="NCBI Taxonomy" id="1479485"/>
    <lineage>
        <taxon>Bacteria</taxon>
        <taxon>Bacillati</taxon>
        <taxon>Cyanobacteriota</taxon>
        <taxon>Cyanophyceae</taxon>
        <taxon>Nostocales</taxon>
        <taxon>Tolypothrichaceae</taxon>
        <taxon>Tolypothrix</taxon>
    </lineage>
</organism>
<reference evidence="2" key="2">
    <citation type="submission" date="2019-11" db="EMBL/GenBank/DDBJ databases">
        <title>Improved Assembly of Tolypothrix boutellei genome.</title>
        <authorList>
            <person name="Sarangi A.N."/>
            <person name="Mukherjee M."/>
            <person name="Ghosh S."/>
            <person name="Singh D."/>
            <person name="Das A."/>
            <person name="Kant S."/>
            <person name="Prusty A."/>
            <person name="Tripathy S."/>
        </authorList>
    </citation>
    <scope>NUCLEOTIDE SEQUENCE</scope>
    <source>
        <strain evidence="2">VB521301</strain>
    </source>
</reference>
<evidence type="ECO:0000256" key="1">
    <source>
        <dbReference type="SAM" id="Phobius"/>
    </source>
</evidence>
<sequence length="67" mass="7210">MAKITISDLSSANDRVLSGSDTFLNDLSENECVAVFGGNAFQIFATTLLKAFAAYLIYLIVTNQSSK</sequence>
<feature type="transmembrane region" description="Helical" evidence="1">
    <location>
        <begin position="40"/>
        <end position="61"/>
    </location>
</feature>
<keyword evidence="1" id="KW-0812">Transmembrane</keyword>
<reference evidence="3" key="1">
    <citation type="journal article" date="2015" name="Genome Announc.">
        <title>Draft Genome Sequence of Tolypothrix boutellei Strain VB521301.</title>
        <authorList>
            <person name="Chandrababunaidu M.M."/>
            <person name="Singh D."/>
            <person name="Sen D."/>
            <person name="Bhan S."/>
            <person name="Das S."/>
            <person name="Gupta A."/>
            <person name="Adhikary S.P."/>
            <person name="Tripathy S."/>
        </authorList>
    </citation>
    <scope>NUCLEOTIDE SEQUENCE</scope>
    <source>
        <strain evidence="3">VB521301</strain>
    </source>
</reference>
<gene>
    <name evidence="3" type="ORF">DA73_0241800</name>
    <name evidence="2" type="ORF">DA73_0400028150</name>
</gene>
<comment type="caution">
    <text evidence="3">The sequence shown here is derived from an EMBL/GenBank/DDBJ whole genome shotgun (WGS) entry which is preliminary data.</text>
</comment>
<evidence type="ECO:0000313" key="3">
    <source>
        <dbReference type="EMBL" id="KIE07587.1"/>
    </source>
</evidence>
<accession>A0A0C1MZ33</accession>
<keyword evidence="1" id="KW-1133">Transmembrane helix</keyword>
<dbReference type="AlphaFoldDB" id="A0A0C1MZ33"/>
<dbReference type="EMBL" id="JHEG04000001">
    <property type="protein sequence ID" value="KAF3888924.1"/>
    <property type="molecule type" value="Genomic_DNA"/>
</dbReference>
<evidence type="ECO:0000313" key="4">
    <source>
        <dbReference type="Proteomes" id="UP000029738"/>
    </source>
</evidence>